<feature type="domain" description="RNA 3'-terminal phosphate cyclase" evidence="5">
    <location>
        <begin position="3"/>
        <end position="340"/>
    </location>
</feature>
<dbReference type="PROSITE" id="PS01287">
    <property type="entry name" value="RTC"/>
    <property type="match status" value="1"/>
</dbReference>
<dbReference type="Gene3D" id="3.30.360.20">
    <property type="entry name" value="RNA 3'-terminal phosphate cyclase, insert domain"/>
    <property type="match status" value="1"/>
</dbReference>
<keyword evidence="3" id="KW-0690">Ribosome biogenesis</keyword>
<evidence type="ECO:0000259" key="5">
    <source>
        <dbReference type="Pfam" id="PF01137"/>
    </source>
</evidence>
<dbReference type="NCBIfam" id="TIGR03400">
    <property type="entry name" value="18S_RNA_Rcl1p"/>
    <property type="match status" value="1"/>
</dbReference>
<dbReference type="EMBL" id="CAUYUE010000014">
    <property type="protein sequence ID" value="CAK0786201.1"/>
    <property type="molecule type" value="Genomic_DNA"/>
</dbReference>
<dbReference type="GO" id="GO:0000479">
    <property type="term" value="P:endonucleolytic cleavage of tricistronic rRNA transcript (SSU-rRNA, 5.8S rRNA, LSU-rRNA)"/>
    <property type="evidence" value="ECO:0007669"/>
    <property type="project" value="TreeGrafter"/>
</dbReference>
<dbReference type="InterPro" id="IPR020719">
    <property type="entry name" value="RNA3'_term_phos_cycl-like_CS"/>
</dbReference>
<proteinExistence type="inferred from homology"/>
<dbReference type="InterPro" id="IPR037136">
    <property type="entry name" value="RNA3'_phos_cyclase_dom_sf"/>
</dbReference>
<dbReference type="SUPFAM" id="SSF55205">
    <property type="entry name" value="EPT/RTPC-like"/>
    <property type="match status" value="1"/>
</dbReference>
<dbReference type="PANTHER" id="PTHR11096:SF1">
    <property type="entry name" value="RNA 3'-TERMINAL PHOSPHATE CYCLASE-LIKE PROTEIN"/>
    <property type="match status" value="1"/>
</dbReference>
<feature type="domain" description="RNA 3'-terminal phosphate cyclase insert" evidence="6">
    <location>
        <begin position="180"/>
        <end position="286"/>
    </location>
</feature>
<dbReference type="InterPro" id="IPR016443">
    <property type="entry name" value="RNA3'_term_phos_cyc_type_2"/>
</dbReference>
<keyword evidence="8" id="KW-1185">Reference proteome</keyword>
<evidence type="ECO:0000256" key="2">
    <source>
        <dbReference type="ARBA" id="ARBA00007089"/>
    </source>
</evidence>
<accession>A0AAV1IHS8</accession>
<dbReference type="Pfam" id="PF05189">
    <property type="entry name" value="RTC_insert"/>
    <property type="match status" value="1"/>
</dbReference>
<dbReference type="InterPro" id="IPR000228">
    <property type="entry name" value="RNA3'_term_phos_cyc"/>
</dbReference>
<protein>
    <recommendedName>
        <fullName evidence="9">RNA 3'-terminal phosphate cyclase-like protein</fullName>
    </recommendedName>
</protein>
<dbReference type="InterPro" id="IPR013791">
    <property type="entry name" value="RNA3'-term_phos_cycl_insert"/>
</dbReference>
<comment type="similarity">
    <text evidence="2">Belongs to the RNA 3'-terminal cyclase family. Type 2 subfamily.</text>
</comment>
<evidence type="ECO:0000313" key="7">
    <source>
        <dbReference type="EMBL" id="CAK0786201.1"/>
    </source>
</evidence>
<dbReference type="GO" id="GO:0005730">
    <property type="term" value="C:nucleolus"/>
    <property type="evidence" value="ECO:0007669"/>
    <property type="project" value="UniProtKB-SubCell"/>
</dbReference>
<dbReference type="AlphaFoldDB" id="A0AAV1IHS8"/>
<dbReference type="Proteomes" id="UP001314263">
    <property type="component" value="Unassembled WGS sequence"/>
</dbReference>
<comment type="caution">
    <text evidence="7">The sequence shown here is derived from an EMBL/GenBank/DDBJ whole genome shotgun (WGS) entry which is preliminary data.</text>
</comment>
<name>A0AAV1IHS8_9CHLO</name>
<dbReference type="PANTHER" id="PTHR11096">
    <property type="entry name" value="RNA 3' TERMINAL PHOSPHATE CYCLASE"/>
    <property type="match status" value="1"/>
</dbReference>
<dbReference type="CDD" id="cd00875">
    <property type="entry name" value="RNA_Cyclase_Class_I"/>
    <property type="match status" value="1"/>
</dbReference>
<dbReference type="Pfam" id="PF01137">
    <property type="entry name" value="RTC"/>
    <property type="match status" value="1"/>
</dbReference>
<gene>
    <name evidence="7" type="ORF">CVIRNUC_009414</name>
</gene>
<dbReference type="FunFam" id="3.30.360.20:FF:000001">
    <property type="entry name" value="RNA terminal phosphate cyclase-like 1"/>
    <property type="match status" value="1"/>
</dbReference>
<dbReference type="Gene3D" id="3.65.10.20">
    <property type="entry name" value="RNA 3'-terminal phosphate cyclase domain"/>
    <property type="match status" value="1"/>
</dbReference>
<dbReference type="InterPro" id="IPR013792">
    <property type="entry name" value="RNA3'P_cycl/enolpyr_Trfase_a/b"/>
</dbReference>
<evidence type="ECO:0000256" key="3">
    <source>
        <dbReference type="ARBA" id="ARBA00022517"/>
    </source>
</evidence>
<sequence length="366" mass="39283">MLKFKGSQHFRQRLVCATLSGRPIRIDGIREQDENPGVRDYEACLLRLIEKVTDGCVVEINETGTIVRYRPGLITGGTGLVHDCGKARGIGYFMEPLICLALFGMKPLLITLQGITNDSNDPGVDIWRTATFPLIRRLLALGDADSLSLKVHKRGAPPGGGGEVHVRVPNVRSLPPISLLEEGMVKRVRGVAYSMRVAPAASNRMVDGARGVLNSLLADVFVFTDHMPGHEAGASPGYGLSLVAETTTGLLISAQASAPPAVKGEKSVLVPEDIGRQAAYMLLEEVQRGGICDSMHQGLVILLCALGPEELNEVRLGPLTPHAVRTLRHLKAFFGVTFSIKPQAASRTIFLSCIGAGVKNVSKRIS</sequence>
<comment type="subcellular location">
    <subcellularLocation>
        <location evidence="1">Nucleus</location>
        <location evidence="1">Nucleolus</location>
    </subcellularLocation>
</comment>
<dbReference type="InterPro" id="IPR023797">
    <property type="entry name" value="RNA3'_phos_cyclase_dom"/>
</dbReference>
<dbReference type="GO" id="GO:0004521">
    <property type="term" value="F:RNA endonuclease activity"/>
    <property type="evidence" value="ECO:0007669"/>
    <property type="project" value="TreeGrafter"/>
</dbReference>
<evidence type="ECO:0000259" key="6">
    <source>
        <dbReference type="Pfam" id="PF05189"/>
    </source>
</evidence>
<organism evidence="7 8">
    <name type="scientific">Coccomyxa viridis</name>
    <dbReference type="NCBI Taxonomy" id="1274662"/>
    <lineage>
        <taxon>Eukaryota</taxon>
        <taxon>Viridiplantae</taxon>
        <taxon>Chlorophyta</taxon>
        <taxon>core chlorophytes</taxon>
        <taxon>Trebouxiophyceae</taxon>
        <taxon>Trebouxiophyceae incertae sedis</taxon>
        <taxon>Coccomyxaceae</taxon>
        <taxon>Coccomyxa</taxon>
    </lineage>
</organism>
<evidence type="ECO:0000313" key="8">
    <source>
        <dbReference type="Proteomes" id="UP001314263"/>
    </source>
</evidence>
<keyword evidence="4" id="KW-0539">Nucleus</keyword>
<reference evidence="7 8" key="1">
    <citation type="submission" date="2023-10" db="EMBL/GenBank/DDBJ databases">
        <authorList>
            <person name="Maclean D."/>
            <person name="Macfadyen A."/>
        </authorList>
    </citation>
    <scope>NUCLEOTIDE SEQUENCE [LARGE SCALE GENOMIC DNA]</scope>
</reference>
<evidence type="ECO:0000256" key="1">
    <source>
        <dbReference type="ARBA" id="ARBA00004604"/>
    </source>
</evidence>
<dbReference type="InterPro" id="IPR036553">
    <property type="entry name" value="RPTC_insert"/>
</dbReference>
<evidence type="ECO:0008006" key="9">
    <source>
        <dbReference type="Google" id="ProtNLM"/>
    </source>
</evidence>
<evidence type="ECO:0000256" key="4">
    <source>
        <dbReference type="ARBA" id="ARBA00023242"/>
    </source>
</evidence>